<evidence type="ECO:0000313" key="1">
    <source>
        <dbReference type="EMBL" id="CAB9523647.1"/>
    </source>
</evidence>
<dbReference type="AlphaFoldDB" id="A0A9N8HSG4"/>
<evidence type="ECO:0000313" key="2">
    <source>
        <dbReference type="Proteomes" id="UP001153069"/>
    </source>
</evidence>
<dbReference type="EMBL" id="CAICTM010001439">
    <property type="protein sequence ID" value="CAB9523647.1"/>
    <property type="molecule type" value="Genomic_DNA"/>
</dbReference>
<gene>
    <name evidence="1" type="ORF">SEMRO_1441_G272920.1</name>
</gene>
<sequence length="213" mass="23491">MLKRITKVALNAKTKSERNAAWTDRDEQSNKTNIVQLSLTRACVLSGTITQGIVKSNNVIYGFSAELKEASALFKYVSENNEAEANRCKQNSETAMEVAVCMEAAEEGTAAFTDLERGEAGLWVLIHGLVSPSGLTLNGKFGTICMDGLEEGRVAVQVDGISASKRIKIKNLLEIPFSEKNVALISTLMEDGKWRYVRVSRELLLARFLVERM</sequence>
<accession>A0A9N8HSG4</accession>
<dbReference type="OrthoDB" id="56741at2759"/>
<reference evidence="1" key="1">
    <citation type="submission" date="2020-06" db="EMBL/GenBank/DDBJ databases">
        <authorList>
            <consortium name="Plant Systems Biology data submission"/>
        </authorList>
    </citation>
    <scope>NUCLEOTIDE SEQUENCE</scope>
    <source>
        <strain evidence="1">D6</strain>
    </source>
</reference>
<dbReference type="Proteomes" id="UP001153069">
    <property type="component" value="Unassembled WGS sequence"/>
</dbReference>
<protein>
    <submittedName>
        <fullName evidence="1">Uncharacterized protein</fullName>
    </submittedName>
</protein>
<name>A0A9N8HSG4_9STRA</name>
<keyword evidence="2" id="KW-1185">Reference proteome</keyword>
<comment type="caution">
    <text evidence="1">The sequence shown here is derived from an EMBL/GenBank/DDBJ whole genome shotgun (WGS) entry which is preliminary data.</text>
</comment>
<proteinExistence type="predicted"/>
<organism evidence="1 2">
    <name type="scientific">Seminavis robusta</name>
    <dbReference type="NCBI Taxonomy" id="568900"/>
    <lineage>
        <taxon>Eukaryota</taxon>
        <taxon>Sar</taxon>
        <taxon>Stramenopiles</taxon>
        <taxon>Ochrophyta</taxon>
        <taxon>Bacillariophyta</taxon>
        <taxon>Bacillariophyceae</taxon>
        <taxon>Bacillariophycidae</taxon>
        <taxon>Naviculales</taxon>
        <taxon>Naviculaceae</taxon>
        <taxon>Seminavis</taxon>
    </lineage>
</organism>